<name>A0A1E5T8D4_9FLAO</name>
<protein>
    <submittedName>
        <fullName evidence="1">Uncharacterized protein</fullName>
    </submittedName>
</protein>
<dbReference type="AlphaFoldDB" id="A0A1E5T8D4"/>
<organism evidence="1 2">
    <name type="scientific">Flavivirga aquatica</name>
    <dbReference type="NCBI Taxonomy" id="1849968"/>
    <lineage>
        <taxon>Bacteria</taxon>
        <taxon>Pseudomonadati</taxon>
        <taxon>Bacteroidota</taxon>
        <taxon>Flavobacteriia</taxon>
        <taxon>Flavobacteriales</taxon>
        <taxon>Flavobacteriaceae</taxon>
        <taxon>Flavivirga</taxon>
    </lineage>
</organism>
<dbReference type="OrthoDB" id="1163243at2"/>
<reference evidence="1 2" key="1">
    <citation type="submission" date="2016-05" db="EMBL/GenBank/DDBJ databases">
        <title>Draft Genome Sequence of Algibacter sp. Strain SK-16 Isolated from the Surface Water of Aburatsubo Inlet.</title>
        <authorList>
            <person name="Wong S.-K."/>
            <person name="Yoshizawa S."/>
            <person name="Nakajima Y."/>
            <person name="Ogura Y."/>
            <person name="Tetsuya H."/>
            <person name="Hamasaki K."/>
        </authorList>
    </citation>
    <scope>NUCLEOTIDE SEQUENCE [LARGE SCALE GENOMIC DNA]</scope>
    <source>
        <strain evidence="1 2">SK-16</strain>
    </source>
</reference>
<evidence type="ECO:0000313" key="1">
    <source>
        <dbReference type="EMBL" id="OEK07634.1"/>
    </source>
</evidence>
<dbReference type="PROSITE" id="PS51257">
    <property type="entry name" value="PROKAR_LIPOPROTEIN"/>
    <property type="match status" value="1"/>
</dbReference>
<dbReference type="Proteomes" id="UP000095713">
    <property type="component" value="Unassembled WGS sequence"/>
</dbReference>
<sequence>MRIPILCFIVVFVCSCKTKLIEVPNVVYEKVEYYPHDHNQPLEDDVIVGFVKLPDGKMLISAPVKLIVNDSTCVNAYSDFDGQFAFLYEKEW</sequence>
<gene>
    <name evidence="1" type="ORF">A8C32_17715</name>
</gene>
<evidence type="ECO:0000313" key="2">
    <source>
        <dbReference type="Proteomes" id="UP000095713"/>
    </source>
</evidence>
<keyword evidence="2" id="KW-1185">Reference proteome</keyword>
<comment type="caution">
    <text evidence="1">The sequence shown here is derived from an EMBL/GenBank/DDBJ whole genome shotgun (WGS) entry which is preliminary data.</text>
</comment>
<dbReference type="RefSeq" id="WP_069830762.1">
    <property type="nucleotide sequence ID" value="NZ_MDJD01000047.1"/>
</dbReference>
<accession>A0A1E5T8D4</accession>
<dbReference type="STRING" id="1849968.A8C32_17715"/>
<proteinExistence type="predicted"/>
<dbReference type="EMBL" id="MDJD01000047">
    <property type="protein sequence ID" value="OEK07634.1"/>
    <property type="molecule type" value="Genomic_DNA"/>
</dbReference>